<name>A0ACC0JFS7_CHOFU</name>
<keyword evidence="2" id="KW-1185">Reference proteome</keyword>
<comment type="caution">
    <text evidence="1">The sequence shown here is derived from an EMBL/GenBank/DDBJ whole genome shotgun (WGS) entry which is preliminary data.</text>
</comment>
<organism evidence="1 2">
    <name type="scientific">Choristoneura fumiferana</name>
    <name type="common">Spruce budworm moth</name>
    <name type="synonym">Archips fumiferana</name>
    <dbReference type="NCBI Taxonomy" id="7141"/>
    <lineage>
        <taxon>Eukaryota</taxon>
        <taxon>Metazoa</taxon>
        <taxon>Ecdysozoa</taxon>
        <taxon>Arthropoda</taxon>
        <taxon>Hexapoda</taxon>
        <taxon>Insecta</taxon>
        <taxon>Pterygota</taxon>
        <taxon>Neoptera</taxon>
        <taxon>Endopterygota</taxon>
        <taxon>Lepidoptera</taxon>
        <taxon>Glossata</taxon>
        <taxon>Ditrysia</taxon>
        <taxon>Tortricoidea</taxon>
        <taxon>Tortricidae</taxon>
        <taxon>Tortricinae</taxon>
        <taxon>Choristoneura</taxon>
    </lineage>
</organism>
<reference evidence="1 2" key="1">
    <citation type="journal article" date="2022" name="Genome Biol. Evol.">
        <title>The Spruce Budworm Genome: Reconstructing the Evolutionary History of Antifreeze Proteins.</title>
        <authorList>
            <person name="Beliveau C."/>
            <person name="Gagne P."/>
            <person name="Picq S."/>
            <person name="Vernygora O."/>
            <person name="Keeling C.I."/>
            <person name="Pinkney K."/>
            <person name="Doucet D."/>
            <person name="Wen F."/>
            <person name="Johnston J.S."/>
            <person name="Maaroufi H."/>
            <person name="Boyle B."/>
            <person name="Laroche J."/>
            <person name="Dewar K."/>
            <person name="Juretic N."/>
            <person name="Blackburn G."/>
            <person name="Nisole A."/>
            <person name="Brunet B."/>
            <person name="Brandao M."/>
            <person name="Lumley L."/>
            <person name="Duan J."/>
            <person name="Quan G."/>
            <person name="Lucarotti C.J."/>
            <person name="Roe A.D."/>
            <person name="Sperling F.A.H."/>
            <person name="Levesque R.C."/>
            <person name="Cusson M."/>
        </authorList>
    </citation>
    <scope>NUCLEOTIDE SEQUENCE [LARGE SCALE GENOMIC DNA]</scope>
    <source>
        <strain evidence="1">Glfc:IPQL:Cfum</strain>
    </source>
</reference>
<dbReference type="Proteomes" id="UP001064048">
    <property type="component" value="Chromosome 25"/>
</dbReference>
<gene>
    <name evidence="1" type="ORF">MSG28_014084</name>
</gene>
<dbReference type="EMBL" id="CM046125">
    <property type="protein sequence ID" value="KAI8422996.1"/>
    <property type="molecule type" value="Genomic_DNA"/>
</dbReference>
<evidence type="ECO:0000313" key="1">
    <source>
        <dbReference type="EMBL" id="KAI8422996.1"/>
    </source>
</evidence>
<accession>A0ACC0JFS7</accession>
<protein>
    <submittedName>
        <fullName evidence="1">Uncharacterized protein</fullName>
    </submittedName>
</protein>
<proteinExistence type="predicted"/>
<sequence length="2157" mass="241792">MKTISKAGSPLHCVICAPIYHQQWRNSLTLLKQTPKASFFISRTVAPSPGIKSTAVVKYTAFPSPVSYSRLQCNTDLNLPPSNWGAAADSYGLKQILAGSTGLSSERDGSIRTSLLSCVCFAFGNVCDCDAAPWRHGQLVKPDSVFPSFRMAHMFPDCVGSVDVVSGAECIKKLLKLPYQPNGTVSMMVHRVENTLLLDEFDVYDYLTKSEWSWLKDFFIENILKTMSEKERMSLAPVPPPRTALQLTHQFLTRQFLSHSVCGLPQAAAPEPGDPAPGPFLPEPETRSEPPNEHLYNRNVLWTFEDIQMLIGSDLPIFGDKDRPCVSLRLRDAREPINVLTGIDYWLDNLMCNVPEVLMCYHIDGIVQKYEPMKTEELPNMENSKFSPKVVRNVAQNILSFLKHNATKAGHTYWLFKGPRDDVVKLYDLTSLCPDSLDNSFTTPVAMLLYRVARNMRMTNRSKHVKQLLEHAIKLLEVGRYPQIVASSHYMLADLYVPATTNPACPDFKGKFKKLRCLVMIIDESSDSDNEEPDFDEPTEVTSERDAESVKDETENEIAGESGDKENVNSDKTCDGETDIDKCDEDITANEGDGIESGGDGDAKGDDDKGKEEKSLALQMRGLALRDIGDRRTAKEGEHKRAGRGGCGLGVAPPTRCGAALTHALKGLLALHSVTIHKCKEEERERLKEQILIEEQHPKMANPYEPISLNFEPIKKIDKPEQKSHSSRSRRRKKEKKNEQPDQIVESNSIIDKNAILVRNQKKLPSWHEPNRDDNFAWKLHLKTLLYEKICLAYATLAEYSYAREQYGFSLKYIDLASKCQKLLSNMIIKSKVVDSSALIGRVGDNFFQWSKKWQGNERFRRQFETDHDVDTKIRMEIANDFVEEVDCERRVNSTEISLPATELDAMLSCCSYYRLALTARRDHRDHRDHRDELRRRLASVSNELGVRYMNDAQLIYNKYIEEDPSDPKAEILLEQFKKLSQRSLQCLDEAAAIFQQVNDVPNLALLYCNKGRYMRFKAHCDEGCFDASKRNLYQKAEDLYMSALKLLSRVEASEVKELVQWELSSHLFNRAVLMQDTPNYRPSNPKCGIQEPSEVAEAFRHALKHCQLSPGPRQDWYQFRAGKIHHRVASLYHAQYRVTEEEGPRRRSLLSSARTQYLAATHLFALLNDTTEFLTAQLEHVALCEMTATCKLEAKVNQITPNLKLKSLQNAVQLLRQSHSIMKVIRDRAPEDQKETKEDQEDKPNMGESELLKIYVGRLHFILKSIIQYCRSKSNKDYEKMTDNYKKLYCASLKIKEDEDVRLYAGSICDVLEAMDAVLHNGSVRVAQLTLHLSPGKKEKNPGKCESDSRTEDAHPVTHGGRRVTVGAGAGAPVNTRLRRMEAGQLWRQYVIGGIANIAAATTGYSMGWTSPIGLKLKDNNLTDSPLPAVITTDQESLIGSLLTIGAIFGPFIGGFLSTRIGRKWALLVSSVPLLVGYILIAAASNVGFLYAGRIFWGFSAGMIYTVSPMYCAEIATRRDHTPSSQMLERRKEHVVVHWHLESKRTIIISPVILKQIDARGALGSYLQVFVVLGFLLTYSIGPFVSYNAIAYVGISVLVVFDVAFFFMPETPMYHLTKTQALHIKAIKDSKQDCNNGRSRPLEEQITVGREKSLSGNHELELEALANFALNNREAAAKCLMSLRGRSRGGVEAELDLLASDVAASMNNSATIKDVFRGSNFKALYISCALVFFQQFCGITAVLFYLTNIFEAAGSNLDSSVATIIVGIVQVIASCVTPFVVDRLGRRPLLMFSACGTALGHVALGIFFLLDAQHSPVAKSIGFLPILSMVVFIVTYSVGLGPITWAVIGELFPIEVKGISSPIVTATCWTMCFSVTRYFGPISEVLGMYVAFWIFGACCVGAFFFTLFLVPETKGKSFAEIQDMLAGRWRPVSKPSWTSRSLMAKPPAFADSASIDLVRPFTEYASWRGCAERAHACERTRMQVSGTRNSVKKNAPTQHTPKIQKATYMPSASEIGPKYLRREISIIITRIKLISRPRIFVAMSSQKRSLGSWGVKLDDDNTTNLVTKKERAQQKAVAIGEAIAFTSMGISSPMTAQGRGPRPTQYVTMNTTRDRIGKKPMESTAGLSSSSRRKYMPKRAWKKINVQISEQVIKFD</sequence>
<evidence type="ECO:0000313" key="2">
    <source>
        <dbReference type="Proteomes" id="UP001064048"/>
    </source>
</evidence>